<feature type="binding site" evidence="8">
    <location>
        <position position="199"/>
    </location>
    <ligand>
        <name>substrate</name>
    </ligand>
</feature>
<dbReference type="GO" id="GO:0008168">
    <property type="term" value="F:methyltransferase activity"/>
    <property type="evidence" value="ECO:0007669"/>
    <property type="project" value="UniProtKB-KW"/>
</dbReference>
<dbReference type="InterPro" id="IPR027266">
    <property type="entry name" value="TrmE/GcvT-like"/>
</dbReference>
<dbReference type="Gene3D" id="4.10.1250.10">
    <property type="entry name" value="Aminomethyltransferase fragment"/>
    <property type="match status" value="1"/>
</dbReference>
<dbReference type="NCBIfam" id="TIGR00528">
    <property type="entry name" value="gcvT"/>
    <property type="match status" value="1"/>
</dbReference>
<dbReference type="EC" id="2.1.2.10" evidence="2 7"/>
<dbReference type="Gene3D" id="3.30.70.1400">
    <property type="entry name" value="Aminomethyltransferase beta-barrel domains"/>
    <property type="match status" value="1"/>
</dbReference>
<evidence type="ECO:0000256" key="1">
    <source>
        <dbReference type="ARBA" id="ARBA00008609"/>
    </source>
</evidence>
<comment type="function">
    <text evidence="7">The glycine cleavage system catalyzes the degradation of glycine.</text>
</comment>
<dbReference type="HAMAP" id="MF_00259">
    <property type="entry name" value="GcvT"/>
    <property type="match status" value="1"/>
</dbReference>
<comment type="caution">
    <text evidence="11">The sequence shown here is derived from an EMBL/GenBank/DDBJ whole genome shotgun (WGS) entry which is preliminary data.</text>
</comment>
<dbReference type="GO" id="GO:0008483">
    <property type="term" value="F:transaminase activity"/>
    <property type="evidence" value="ECO:0007669"/>
    <property type="project" value="UniProtKB-KW"/>
</dbReference>
<evidence type="ECO:0000313" key="12">
    <source>
        <dbReference type="Proteomes" id="UP000294919"/>
    </source>
</evidence>
<evidence type="ECO:0000259" key="9">
    <source>
        <dbReference type="Pfam" id="PF01571"/>
    </source>
</evidence>
<comment type="similarity">
    <text evidence="1 7">Belongs to the GcvT family.</text>
</comment>
<dbReference type="GO" id="GO:0032259">
    <property type="term" value="P:methylation"/>
    <property type="evidence" value="ECO:0007669"/>
    <property type="project" value="UniProtKB-KW"/>
</dbReference>
<dbReference type="NCBIfam" id="NF001567">
    <property type="entry name" value="PRK00389.1"/>
    <property type="match status" value="1"/>
</dbReference>
<dbReference type="RefSeq" id="WP_132244637.1">
    <property type="nucleotide sequence ID" value="NZ_SLWV01000009.1"/>
</dbReference>
<dbReference type="PANTHER" id="PTHR43757">
    <property type="entry name" value="AMINOMETHYLTRANSFERASE"/>
    <property type="match status" value="1"/>
</dbReference>
<dbReference type="SUPFAM" id="SSF103025">
    <property type="entry name" value="Folate-binding domain"/>
    <property type="match status" value="1"/>
</dbReference>
<sequence>MNEIRKTSLFERHEHHGGKIIDFSGWALPVQYEGITAEHEAVRNFAGLFDVSHMGEVEAIGSQSFDFVQNLVTNDVSVLEDGQILYTFMCYPHGGVVDDLLVYKFNKDHFYLVINASNVKKDFKWMEENVGNFDVKLNNISDYVSEMAIQGPNAQKILQKLTDTDLSEIKFFYCKRDVAVAGANCLVSRTGYTGEDGFEIYLFHEDAKKIWGALMEAGKEEGLKPAGLGARDTLRFEASLPLYGNELSEEITPLEAGLGFFVKLDKPNFIGKEALAKQNSEGLKRKVVGFEMIDKGIPRHGYDVMADGKKIGFVTTGYAAPTVKKNIGLAMVDIAYAKLDTTIEIQVRKKVAKAKVISKKFYTKNYKK</sequence>
<organism evidence="11 12">
    <name type="scientific">Marinisporobacter balticus</name>
    <dbReference type="NCBI Taxonomy" id="2018667"/>
    <lineage>
        <taxon>Bacteria</taxon>
        <taxon>Bacillati</taxon>
        <taxon>Bacillota</taxon>
        <taxon>Clostridia</taxon>
        <taxon>Peptostreptococcales</taxon>
        <taxon>Thermotaleaceae</taxon>
        <taxon>Marinisporobacter</taxon>
    </lineage>
</organism>
<comment type="catalytic activity">
    <reaction evidence="6 7">
        <text>N(6)-[(R)-S(8)-aminomethyldihydrolipoyl]-L-lysyl-[protein] + (6S)-5,6,7,8-tetrahydrofolate = N(6)-[(R)-dihydrolipoyl]-L-lysyl-[protein] + (6R)-5,10-methylene-5,6,7,8-tetrahydrofolate + NH4(+)</text>
        <dbReference type="Rhea" id="RHEA:16945"/>
        <dbReference type="Rhea" id="RHEA-COMP:10475"/>
        <dbReference type="Rhea" id="RHEA-COMP:10492"/>
        <dbReference type="ChEBI" id="CHEBI:15636"/>
        <dbReference type="ChEBI" id="CHEBI:28938"/>
        <dbReference type="ChEBI" id="CHEBI:57453"/>
        <dbReference type="ChEBI" id="CHEBI:83100"/>
        <dbReference type="ChEBI" id="CHEBI:83143"/>
        <dbReference type="EC" id="2.1.2.10"/>
    </reaction>
</comment>
<dbReference type="PANTHER" id="PTHR43757:SF2">
    <property type="entry name" value="AMINOMETHYLTRANSFERASE, MITOCHONDRIAL"/>
    <property type="match status" value="1"/>
</dbReference>
<dbReference type="PIRSF" id="PIRSF006487">
    <property type="entry name" value="GcvT"/>
    <property type="match status" value="1"/>
</dbReference>
<evidence type="ECO:0000259" key="10">
    <source>
        <dbReference type="Pfam" id="PF08669"/>
    </source>
</evidence>
<accession>A0A4R2KVK2</accession>
<dbReference type="InterPro" id="IPR029043">
    <property type="entry name" value="GcvT/YgfZ_C"/>
</dbReference>
<feature type="domain" description="GCVT N-terminal" evidence="9">
    <location>
        <begin position="9"/>
        <end position="266"/>
    </location>
</feature>
<dbReference type="GO" id="GO:0005960">
    <property type="term" value="C:glycine cleavage complex"/>
    <property type="evidence" value="ECO:0007669"/>
    <property type="project" value="InterPro"/>
</dbReference>
<dbReference type="InterPro" id="IPR006222">
    <property type="entry name" value="GCVT_N"/>
</dbReference>
<dbReference type="FunFam" id="2.40.30.110:FF:000003">
    <property type="entry name" value="Aminomethyltransferase"/>
    <property type="match status" value="1"/>
</dbReference>
<evidence type="ECO:0000256" key="5">
    <source>
        <dbReference type="ARBA" id="ARBA00031395"/>
    </source>
</evidence>
<dbReference type="GO" id="GO:0004047">
    <property type="term" value="F:aminomethyltransferase activity"/>
    <property type="evidence" value="ECO:0007669"/>
    <property type="project" value="UniProtKB-UniRule"/>
</dbReference>
<dbReference type="FunFam" id="4.10.1250.10:FF:000001">
    <property type="entry name" value="Aminomethyltransferase"/>
    <property type="match status" value="1"/>
</dbReference>
<dbReference type="FunFam" id="3.30.70.1400:FF:000001">
    <property type="entry name" value="Aminomethyltransferase"/>
    <property type="match status" value="1"/>
</dbReference>
<name>A0A4R2KVK2_9FIRM</name>
<dbReference type="Gene3D" id="3.30.1360.120">
    <property type="entry name" value="Probable tRNA modification gtpase trme, domain 1"/>
    <property type="match status" value="1"/>
</dbReference>
<gene>
    <name evidence="7" type="primary">gcvT</name>
    <name evidence="11" type="ORF">EV214_10961</name>
</gene>
<dbReference type="SUPFAM" id="SSF101790">
    <property type="entry name" value="Aminomethyltransferase beta-barrel domain"/>
    <property type="match status" value="1"/>
</dbReference>
<dbReference type="InterPro" id="IPR013977">
    <property type="entry name" value="GcvT_C"/>
</dbReference>
<dbReference type="InterPro" id="IPR006223">
    <property type="entry name" value="GcvT"/>
</dbReference>
<evidence type="ECO:0000313" key="11">
    <source>
        <dbReference type="EMBL" id="TCO75226.1"/>
    </source>
</evidence>
<evidence type="ECO:0000256" key="4">
    <source>
        <dbReference type="ARBA" id="ARBA00022679"/>
    </source>
</evidence>
<dbReference type="GO" id="GO:0019464">
    <property type="term" value="P:glycine decarboxylation via glycine cleavage system"/>
    <property type="evidence" value="ECO:0007669"/>
    <property type="project" value="UniProtKB-UniRule"/>
</dbReference>
<evidence type="ECO:0000256" key="2">
    <source>
        <dbReference type="ARBA" id="ARBA00012616"/>
    </source>
</evidence>
<keyword evidence="12" id="KW-1185">Reference proteome</keyword>
<comment type="subunit">
    <text evidence="7">The glycine cleavage system is composed of four proteins: P, T, L and H.</text>
</comment>
<dbReference type="OrthoDB" id="9774591at2"/>
<feature type="domain" description="Aminomethyltransferase C-terminal" evidence="10">
    <location>
        <begin position="285"/>
        <end position="362"/>
    </location>
</feature>
<proteinExistence type="inferred from homology"/>
<reference evidence="11 12" key="1">
    <citation type="submission" date="2019-03" db="EMBL/GenBank/DDBJ databases">
        <title>Genomic Encyclopedia of Type Strains, Phase IV (KMG-IV): sequencing the most valuable type-strain genomes for metagenomic binning, comparative biology and taxonomic classification.</title>
        <authorList>
            <person name="Goeker M."/>
        </authorList>
    </citation>
    <scope>NUCLEOTIDE SEQUENCE [LARGE SCALE GENOMIC DNA]</scope>
    <source>
        <strain evidence="11 12">DSM 102940</strain>
    </source>
</reference>
<protein>
    <recommendedName>
        <fullName evidence="2 7">Aminomethyltransferase</fullName>
        <ecNumber evidence="2 7">2.1.2.10</ecNumber>
    </recommendedName>
    <alternativeName>
        <fullName evidence="5 7">Glycine cleavage system T protein</fullName>
    </alternativeName>
</protein>
<dbReference type="AlphaFoldDB" id="A0A4R2KVK2"/>
<evidence type="ECO:0000256" key="6">
    <source>
        <dbReference type="ARBA" id="ARBA00047665"/>
    </source>
</evidence>
<keyword evidence="4 7" id="KW-0808">Transferase</keyword>
<dbReference type="Proteomes" id="UP000294919">
    <property type="component" value="Unassembled WGS sequence"/>
</dbReference>
<evidence type="ECO:0000256" key="7">
    <source>
        <dbReference type="HAMAP-Rule" id="MF_00259"/>
    </source>
</evidence>
<dbReference type="Pfam" id="PF01571">
    <property type="entry name" value="GCV_T"/>
    <property type="match status" value="1"/>
</dbReference>
<keyword evidence="3 7" id="KW-0032">Aminotransferase</keyword>
<dbReference type="Pfam" id="PF08669">
    <property type="entry name" value="GCV_T_C"/>
    <property type="match status" value="1"/>
</dbReference>
<dbReference type="Gene3D" id="2.40.30.110">
    <property type="entry name" value="Aminomethyltransferase beta-barrel domains"/>
    <property type="match status" value="1"/>
</dbReference>
<evidence type="ECO:0000256" key="8">
    <source>
        <dbReference type="PIRSR" id="PIRSR006487-1"/>
    </source>
</evidence>
<dbReference type="InterPro" id="IPR022903">
    <property type="entry name" value="GcvT_bac"/>
</dbReference>
<evidence type="ECO:0000256" key="3">
    <source>
        <dbReference type="ARBA" id="ARBA00022576"/>
    </source>
</evidence>
<dbReference type="InterPro" id="IPR028896">
    <property type="entry name" value="GcvT/YgfZ/DmdA"/>
</dbReference>
<dbReference type="EMBL" id="SLWV01000009">
    <property type="protein sequence ID" value="TCO75226.1"/>
    <property type="molecule type" value="Genomic_DNA"/>
</dbReference>
<dbReference type="GO" id="GO:0005829">
    <property type="term" value="C:cytosol"/>
    <property type="evidence" value="ECO:0007669"/>
    <property type="project" value="TreeGrafter"/>
</dbReference>
<keyword evidence="11" id="KW-0489">Methyltransferase</keyword>